<comment type="caution">
    <text evidence="1">The sequence shown here is derived from an EMBL/GenBank/DDBJ whole genome shotgun (WGS) entry which is preliminary data.</text>
</comment>
<keyword evidence="2" id="KW-1185">Reference proteome</keyword>
<proteinExistence type="predicted"/>
<protein>
    <submittedName>
        <fullName evidence="1">Uncharacterized protein</fullName>
    </submittedName>
</protein>
<dbReference type="AlphaFoldDB" id="A0A1Q9F7R0"/>
<dbReference type="Proteomes" id="UP000186817">
    <property type="component" value="Unassembled WGS sequence"/>
</dbReference>
<evidence type="ECO:0000313" key="2">
    <source>
        <dbReference type="Proteomes" id="UP000186817"/>
    </source>
</evidence>
<gene>
    <name evidence="1" type="ORF">AK812_SmicGene44</name>
</gene>
<dbReference type="OrthoDB" id="10268439at2759"/>
<evidence type="ECO:0000313" key="1">
    <source>
        <dbReference type="EMBL" id="OLQ15639.1"/>
    </source>
</evidence>
<organism evidence="1 2">
    <name type="scientific">Symbiodinium microadriaticum</name>
    <name type="common">Dinoflagellate</name>
    <name type="synonym">Zooxanthella microadriatica</name>
    <dbReference type="NCBI Taxonomy" id="2951"/>
    <lineage>
        <taxon>Eukaryota</taxon>
        <taxon>Sar</taxon>
        <taxon>Alveolata</taxon>
        <taxon>Dinophyceae</taxon>
        <taxon>Suessiales</taxon>
        <taxon>Symbiodiniaceae</taxon>
        <taxon>Symbiodinium</taxon>
    </lineage>
</organism>
<name>A0A1Q9F7R0_SYMMI</name>
<dbReference type="EMBL" id="LSRX01000001">
    <property type="protein sequence ID" value="OLQ15639.1"/>
    <property type="molecule type" value="Genomic_DNA"/>
</dbReference>
<accession>A0A1Q9F7R0</accession>
<reference evidence="1 2" key="1">
    <citation type="submission" date="2016-02" db="EMBL/GenBank/DDBJ databases">
        <title>Genome analysis of coral dinoflagellate symbionts highlights evolutionary adaptations to a symbiotic lifestyle.</title>
        <authorList>
            <person name="Aranda M."/>
            <person name="Li Y."/>
            <person name="Liew Y.J."/>
            <person name="Baumgarten S."/>
            <person name="Simakov O."/>
            <person name="Wilson M."/>
            <person name="Piel J."/>
            <person name="Ashoor H."/>
            <person name="Bougouffa S."/>
            <person name="Bajic V.B."/>
            <person name="Ryu T."/>
            <person name="Ravasi T."/>
            <person name="Bayer T."/>
            <person name="Micklem G."/>
            <person name="Kim H."/>
            <person name="Bhak J."/>
            <person name="Lajeunesse T.C."/>
            <person name="Voolstra C.R."/>
        </authorList>
    </citation>
    <scope>NUCLEOTIDE SEQUENCE [LARGE SCALE GENOMIC DNA]</scope>
    <source>
        <strain evidence="1 2">CCMP2467</strain>
    </source>
</reference>
<sequence>MLSFEADAMPEKGISFQVHNTNLQQMTGWIPRFLANRTGWHLVLQGSHVWRPVELTRHVPRRRAWQIWARGDALLGAPLHSLAGDGQDAEFCAIPSEKVHFTVRVQEILFCHAT</sequence>